<dbReference type="Proteomes" id="UP001165667">
    <property type="component" value="Unassembled WGS sequence"/>
</dbReference>
<keyword evidence="3" id="KW-1185">Reference proteome</keyword>
<evidence type="ECO:0000313" key="3">
    <source>
        <dbReference type="Proteomes" id="UP001165667"/>
    </source>
</evidence>
<evidence type="ECO:0000313" key="2">
    <source>
        <dbReference type="EMBL" id="MCW6509694.1"/>
    </source>
</evidence>
<reference evidence="2" key="1">
    <citation type="submission" date="2022-05" db="EMBL/GenBank/DDBJ databases">
        <authorList>
            <person name="Pankratov T."/>
        </authorList>
    </citation>
    <scope>NUCLEOTIDE SEQUENCE</scope>
    <source>
        <strain evidence="2">BP6-180914</strain>
    </source>
</reference>
<sequence length="269" mass="29903">MKNAARLRLDIEESERDHTSLMSARRHAQTKRNELVISGADDAEIDTADAEIIRVDRCIERATAVAEFARAALPVALEAEVATRLDDLAEEAKLVADEYRRIVLYEYLPAARAVAESLHRLQAQAAAVDSINASLPLDRRIRTEAFRFVSPSSRHLPTLADSTVLPPIHNDDDAIWDAKEQAWRATLEREAAQRDAADRRAISLSPIAQRPSEPRPISARYAGTESVGIRIQRPDEAAWFGEREERLAAEEAAQQPNLSDQSKRTGGAR</sequence>
<feature type="region of interest" description="Disordered" evidence="1">
    <location>
        <begin position="194"/>
        <end position="227"/>
    </location>
</feature>
<feature type="region of interest" description="Disordered" evidence="1">
    <location>
        <begin position="243"/>
        <end position="269"/>
    </location>
</feature>
<proteinExistence type="predicted"/>
<name>A0AA42CJP4_9HYPH</name>
<accession>A0AA42CJP4</accession>
<evidence type="ECO:0000256" key="1">
    <source>
        <dbReference type="SAM" id="MobiDB-lite"/>
    </source>
</evidence>
<protein>
    <submittedName>
        <fullName evidence="2">Uncharacterized protein</fullName>
    </submittedName>
</protein>
<dbReference type="RefSeq" id="WP_282586068.1">
    <property type="nucleotide sequence ID" value="NZ_JAMOIM010000011.1"/>
</dbReference>
<dbReference type="EMBL" id="JAMOIM010000011">
    <property type="protein sequence ID" value="MCW6509694.1"/>
    <property type="molecule type" value="Genomic_DNA"/>
</dbReference>
<dbReference type="AlphaFoldDB" id="A0AA42CJP4"/>
<gene>
    <name evidence="2" type="ORF">M8523_16875</name>
</gene>
<organism evidence="2 3">
    <name type="scientific">Lichenifustis flavocetrariae</name>
    <dbReference type="NCBI Taxonomy" id="2949735"/>
    <lineage>
        <taxon>Bacteria</taxon>
        <taxon>Pseudomonadati</taxon>
        <taxon>Pseudomonadota</taxon>
        <taxon>Alphaproteobacteria</taxon>
        <taxon>Hyphomicrobiales</taxon>
        <taxon>Lichenihabitantaceae</taxon>
        <taxon>Lichenifustis</taxon>
    </lineage>
</organism>
<comment type="caution">
    <text evidence="2">The sequence shown here is derived from an EMBL/GenBank/DDBJ whole genome shotgun (WGS) entry which is preliminary data.</text>
</comment>